<sequence length="298" mass="33179">MEFISLRENTYAFTGAVNIGYSVKEGKGLLIDTGLDDSAANKVLRILDEKGLPLDYCIITHAHTDHYGGADRIRNKRDLTIVAPRLEKAIMENPVLEPIYLFNGAFPPVSLRNKFLEAKGISVDKEIEAGPYQLGPFQLDILSLPGHSYGQIGVLVEGVLYASDAYFGKEALAKHIVPFITDADQTLATLHYILEQSCHGAIPGHGIYEEDFRKTVEENIALHHRHMEALEELIAVKQSCSFEGIVKEYLNEVGVSSRQLGQLLLYRTSITAYLISLERRERITMAVTQNELVVALHS</sequence>
<evidence type="ECO:0000313" key="3">
    <source>
        <dbReference type="Proteomes" id="UP000037405"/>
    </source>
</evidence>
<dbReference type="InterPro" id="IPR050855">
    <property type="entry name" value="NDM-1-like"/>
</dbReference>
<name>A0A0M0GR72_9BACI</name>
<dbReference type="PATRIC" id="fig|189381.12.peg.1729"/>
<protein>
    <recommendedName>
        <fullName evidence="1">Metallo-beta-lactamase domain-containing protein</fullName>
    </recommendedName>
</protein>
<keyword evidence="3" id="KW-1185">Reference proteome</keyword>
<dbReference type="InterPro" id="IPR001279">
    <property type="entry name" value="Metallo-B-lactamas"/>
</dbReference>
<evidence type="ECO:0000313" key="2">
    <source>
        <dbReference type="EMBL" id="KON92344.1"/>
    </source>
</evidence>
<dbReference type="SMART" id="SM00849">
    <property type="entry name" value="Lactamase_B"/>
    <property type="match status" value="1"/>
</dbReference>
<dbReference type="EMBL" id="LGUE01000001">
    <property type="protein sequence ID" value="KON92344.1"/>
    <property type="molecule type" value="Genomic_DNA"/>
</dbReference>
<dbReference type="STRING" id="189381.GCA_900166615_02686"/>
<dbReference type="CDD" id="cd07743">
    <property type="entry name" value="metallo-hydrolase-like_MBL-fold"/>
    <property type="match status" value="1"/>
</dbReference>
<gene>
    <name evidence="2" type="ORF">AF331_07840</name>
</gene>
<dbReference type="SUPFAM" id="SSF56281">
    <property type="entry name" value="Metallo-hydrolase/oxidoreductase"/>
    <property type="match status" value="1"/>
</dbReference>
<dbReference type="PANTHER" id="PTHR42951:SF14">
    <property type="entry name" value="METALLO-BETA-LACTAMASE SUPERFAMILY PROTEIN"/>
    <property type="match status" value="1"/>
</dbReference>
<proteinExistence type="predicted"/>
<dbReference type="Pfam" id="PF00753">
    <property type="entry name" value="Lactamase_B"/>
    <property type="match status" value="1"/>
</dbReference>
<dbReference type="Proteomes" id="UP000037405">
    <property type="component" value="Unassembled WGS sequence"/>
</dbReference>
<reference evidence="3" key="1">
    <citation type="submission" date="2015-07" db="EMBL/GenBank/DDBJ databases">
        <title>Fjat-14235 jcm11544.</title>
        <authorList>
            <person name="Liu B."/>
            <person name="Wang J."/>
            <person name="Zhu Y."/>
            <person name="Liu G."/>
            <person name="Chen Q."/>
            <person name="Chen Z."/>
            <person name="Lan J."/>
            <person name="Che J."/>
            <person name="Ge C."/>
            <person name="Shi H."/>
            <person name="Pan Z."/>
            <person name="Liu X."/>
        </authorList>
    </citation>
    <scope>NUCLEOTIDE SEQUENCE [LARGE SCALE GENOMIC DNA]</scope>
    <source>
        <strain evidence="3">JCM 11544</strain>
    </source>
</reference>
<organism evidence="2 3">
    <name type="scientific">Rossellomorea marisflavi</name>
    <dbReference type="NCBI Taxonomy" id="189381"/>
    <lineage>
        <taxon>Bacteria</taxon>
        <taxon>Bacillati</taxon>
        <taxon>Bacillota</taxon>
        <taxon>Bacilli</taxon>
        <taxon>Bacillales</taxon>
        <taxon>Bacillaceae</taxon>
        <taxon>Rossellomorea</taxon>
    </lineage>
</organism>
<accession>A0A0M0GR72</accession>
<dbReference type="RefSeq" id="WP_053427517.1">
    <property type="nucleotide sequence ID" value="NZ_LGUE01000001.1"/>
</dbReference>
<dbReference type="AlphaFoldDB" id="A0A0M0GR72"/>
<dbReference type="InterPro" id="IPR036866">
    <property type="entry name" value="RibonucZ/Hydroxyglut_hydro"/>
</dbReference>
<comment type="caution">
    <text evidence="2">The sequence shown here is derived from an EMBL/GenBank/DDBJ whole genome shotgun (WGS) entry which is preliminary data.</text>
</comment>
<dbReference type="Gene3D" id="3.60.15.10">
    <property type="entry name" value="Ribonuclease Z/Hydroxyacylglutathione hydrolase-like"/>
    <property type="match status" value="1"/>
</dbReference>
<evidence type="ECO:0000259" key="1">
    <source>
        <dbReference type="SMART" id="SM00849"/>
    </source>
</evidence>
<dbReference type="OrthoDB" id="11380at2"/>
<feature type="domain" description="Metallo-beta-lactamase" evidence="1">
    <location>
        <begin position="17"/>
        <end position="205"/>
    </location>
</feature>
<dbReference type="PANTHER" id="PTHR42951">
    <property type="entry name" value="METALLO-BETA-LACTAMASE DOMAIN-CONTAINING"/>
    <property type="match status" value="1"/>
</dbReference>